<feature type="transmembrane region" description="Helical" evidence="1">
    <location>
        <begin position="621"/>
        <end position="642"/>
    </location>
</feature>
<feature type="transmembrane region" description="Helical" evidence="1">
    <location>
        <begin position="649"/>
        <end position="665"/>
    </location>
</feature>
<feature type="transmembrane region" description="Helical" evidence="1">
    <location>
        <begin position="901"/>
        <end position="921"/>
    </location>
</feature>
<feature type="transmembrane region" description="Helical" evidence="1">
    <location>
        <begin position="705"/>
        <end position="724"/>
    </location>
</feature>
<organism evidence="2">
    <name type="scientific">Amphimedon queenslandica</name>
    <name type="common">Sponge</name>
    <dbReference type="NCBI Taxonomy" id="400682"/>
    <lineage>
        <taxon>Eukaryota</taxon>
        <taxon>Metazoa</taxon>
        <taxon>Porifera</taxon>
        <taxon>Demospongiae</taxon>
        <taxon>Heteroscleromorpha</taxon>
        <taxon>Haplosclerida</taxon>
        <taxon>Niphatidae</taxon>
        <taxon>Amphimedon</taxon>
    </lineage>
</organism>
<evidence type="ECO:0000256" key="1">
    <source>
        <dbReference type="SAM" id="Phobius"/>
    </source>
</evidence>
<dbReference type="PANTHER" id="PTHR11319:SF35">
    <property type="entry name" value="OUTER MEMBRANE PROTEIN PMPC-RELATED"/>
    <property type="match status" value="1"/>
</dbReference>
<name>A0A1X7TTE4_AMPQE</name>
<sequence>MLRHNYRSVQLFGGGGLTILALAYKKVVVNMDNVFIKNNKGDVVGGVLLLISAGEGSINIVMTSSSVAKNNLTRNRKGGGVGIFIIRPSTNKQQNVNNNNNNINITFSNMTILANTGAAFGGGMFIGYPNYLSGNALVTIKGCLVILNMATREGHAIYATSDSTNIEEINIYNISIIMEDSAITRNGEGMSPFNIDGHYHKEDDWDLLKGSTMKFVRVNIVIIRGTGKQGGQWGAGQFIIQQNTGSGIALTDTNITFNGLIKISQSHAIEGQSILLKELSYLFIKGPANISLSFGEGYFLYSMISAVASPYGQYKSCPIQFIDDSNDDISVHFVDRNNPVTLIYSDGLQHCNKSFSRYFTDSVRKYFASPPIALCICNALESVNSNASCLTHFPDNTKFHKYPGEDLSLQLTASNYKNQSSPAALEINALGRKHHNNKMSITQSILFLKHQCSIVTVPLLKCKGCYELEVGYMIPQTLLAFKVYVDFLSCPLGFELSYSEQDGLGRCTCHPYLIEENIVTNGRCDINTATLGIRAQSWFGEVTIQDNILHPVNDNSSNNSVIAYADICPVGFCKKGVSSVNVLIADSLCRTHRTGVLCGGCTEGYSEMFSSTECGKCSNTGLFYLLALAVYGIIIVLIFFTFRVTVSESYLAGCFFYSAMIMVSIKEDIIYTNQPLIGLFYGLLNMEFSFKHCVYNGMNNLVKTSLAYLLPIYLWLIVGALVLVSKKSSKISNVISQSSIQVLATLCFMSFSKVLRSIVTTFTYTSLKTQQGNYLVWFGDGNVMYWRNQWHASLMILAGIMTITYVLPFMLWTTFCSVALHCKCVRKRRNLVDVFHGQYREGWGWLFGARLFILSLSQLFYVYYRSKSLVTLLSLYVISLSPLTFIQVYWKPFRNKHVNGVESFVLVNLLLVEIITLYQEMSGKKSMIIVAVLLYSVLIKIIIGLAIKVIKRMKYTLIGRKARVFGHYAKMKLEKYKCIKRREQEEGEMMNSRENDTNYREPLLNYLH</sequence>
<proteinExistence type="predicted"/>
<keyword evidence="1" id="KW-0812">Transmembrane</keyword>
<dbReference type="EnsemblMetazoa" id="Aqu2.1.18293_001">
    <property type="protein sequence ID" value="Aqu2.1.18293_001"/>
    <property type="gene ID" value="Aqu2.1.18293"/>
</dbReference>
<feature type="transmembrane region" description="Helical" evidence="1">
    <location>
        <begin position="794"/>
        <end position="822"/>
    </location>
</feature>
<dbReference type="InParanoid" id="A0A1X7TTE4"/>
<dbReference type="OrthoDB" id="5989148at2759"/>
<evidence type="ECO:0000313" key="2">
    <source>
        <dbReference type="EnsemblMetazoa" id="Aqu2.1.18293_001"/>
    </source>
</evidence>
<feature type="transmembrane region" description="Helical" evidence="1">
    <location>
        <begin position="843"/>
        <end position="863"/>
    </location>
</feature>
<accession>A0A1X7TTE4</accession>
<feature type="transmembrane region" description="Helical" evidence="1">
    <location>
        <begin position="869"/>
        <end position="889"/>
    </location>
</feature>
<feature type="transmembrane region" description="Helical" evidence="1">
    <location>
        <begin position="927"/>
        <end position="950"/>
    </location>
</feature>
<keyword evidence="1" id="KW-1133">Transmembrane helix</keyword>
<dbReference type="AlphaFoldDB" id="A0A1X7TTE4"/>
<protein>
    <submittedName>
        <fullName evidence="2">Uncharacterized protein</fullName>
    </submittedName>
</protein>
<keyword evidence="1" id="KW-0472">Membrane</keyword>
<feature type="transmembrane region" description="Helical" evidence="1">
    <location>
        <begin position="731"/>
        <end position="751"/>
    </location>
</feature>
<dbReference type="PANTHER" id="PTHR11319">
    <property type="entry name" value="G PROTEIN-COUPLED RECEPTOR-RELATED"/>
    <property type="match status" value="1"/>
</dbReference>
<reference evidence="2" key="1">
    <citation type="submission" date="2017-05" db="UniProtKB">
        <authorList>
            <consortium name="EnsemblMetazoa"/>
        </authorList>
    </citation>
    <scope>IDENTIFICATION</scope>
</reference>